<proteinExistence type="predicted"/>
<keyword evidence="2" id="KW-1185">Reference proteome</keyword>
<accession>A0ACB7T7T5</accession>
<evidence type="ECO:0000313" key="2">
    <source>
        <dbReference type="Proteomes" id="UP000821845"/>
    </source>
</evidence>
<gene>
    <name evidence="1" type="ORF">HPB50_014694</name>
</gene>
<comment type="caution">
    <text evidence="1">The sequence shown here is derived from an EMBL/GenBank/DDBJ whole genome shotgun (WGS) entry which is preliminary data.</text>
</comment>
<organism evidence="1 2">
    <name type="scientific">Hyalomma asiaticum</name>
    <name type="common">Tick</name>
    <dbReference type="NCBI Taxonomy" id="266040"/>
    <lineage>
        <taxon>Eukaryota</taxon>
        <taxon>Metazoa</taxon>
        <taxon>Ecdysozoa</taxon>
        <taxon>Arthropoda</taxon>
        <taxon>Chelicerata</taxon>
        <taxon>Arachnida</taxon>
        <taxon>Acari</taxon>
        <taxon>Parasitiformes</taxon>
        <taxon>Ixodida</taxon>
        <taxon>Ixodoidea</taxon>
        <taxon>Ixodidae</taxon>
        <taxon>Hyalomminae</taxon>
        <taxon>Hyalomma</taxon>
    </lineage>
</organism>
<protein>
    <submittedName>
        <fullName evidence="1">Uncharacterized protein</fullName>
    </submittedName>
</protein>
<reference evidence="1" key="1">
    <citation type="submission" date="2020-05" db="EMBL/GenBank/DDBJ databases">
        <title>Large-scale comparative analyses of tick genomes elucidate their genetic diversity and vector capacities.</title>
        <authorList>
            <person name="Jia N."/>
            <person name="Wang J."/>
            <person name="Shi W."/>
            <person name="Du L."/>
            <person name="Sun Y."/>
            <person name="Zhan W."/>
            <person name="Jiang J."/>
            <person name="Wang Q."/>
            <person name="Zhang B."/>
            <person name="Ji P."/>
            <person name="Sakyi L.B."/>
            <person name="Cui X."/>
            <person name="Yuan T."/>
            <person name="Jiang B."/>
            <person name="Yang W."/>
            <person name="Lam T.T.-Y."/>
            <person name="Chang Q."/>
            <person name="Ding S."/>
            <person name="Wang X."/>
            <person name="Zhu J."/>
            <person name="Ruan X."/>
            <person name="Zhao L."/>
            <person name="Wei J."/>
            <person name="Que T."/>
            <person name="Du C."/>
            <person name="Cheng J."/>
            <person name="Dai P."/>
            <person name="Han X."/>
            <person name="Huang E."/>
            <person name="Gao Y."/>
            <person name="Liu J."/>
            <person name="Shao H."/>
            <person name="Ye R."/>
            <person name="Li L."/>
            <person name="Wei W."/>
            <person name="Wang X."/>
            <person name="Wang C."/>
            <person name="Yang T."/>
            <person name="Huo Q."/>
            <person name="Li W."/>
            <person name="Guo W."/>
            <person name="Chen H."/>
            <person name="Zhou L."/>
            <person name="Ni X."/>
            <person name="Tian J."/>
            <person name="Zhou Y."/>
            <person name="Sheng Y."/>
            <person name="Liu T."/>
            <person name="Pan Y."/>
            <person name="Xia L."/>
            <person name="Li J."/>
            <person name="Zhao F."/>
            <person name="Cao W."/>
        </authorList>
    </citation>
    <scope>NUCLEOTIDE SEQUENCE</scope>
    <source>
        <strain evidence="1">Hyas-2018</strain>
    </source>
</reference>
<dbReference type="EMBL" id="CM023490">
    <property type="protein sequence ID" value="KAH6943055.1"/>
    <property type="molecule type" value="Genomic_DNA"/>
</dbReference>
<name>A0ACB7T7T5_HYAAI</name>
<evidence type="ECO:0000313" key="1">
    <source>
        <dbReference type="EMBL" id="KAH6943055.1"/>
    </source>
</evidence>
<sequence length="286" mass="30439">MVRLKGLQLLSCTNDGGAGSSSSTADEWPQLTKDADVKTAASKDSEVALEDAEADKPISMDVYGVTVKRSHEDTDEPATNLVVGGQPPSKTALPSTSTEPVHREYWGGNAAFCARRNAGPAMAQRPDISASLLRTYSSMCDTAFEIVLLGLLKLSKNVSLLKAALHPDLEGGQRSGANRLHIVYYTAASALALWLLFAIIQVLCFSVSSVTYLVFVYSGDQTAAYGEIKAQQGGYNSATDWVTATSVLALLIGALLVYCCLLVIYYLRVKNVALLRVVLAPDLAGG</sequence>
<dbReference type="Proteomes" id="UP000821845">
    <property type="component" value="Chromosome 10"/>
</dbReference>